<proteinExistence type="predicted"/>
<dbReference type="Proteomes" id="UP000287651">
    <property type="component" value="Unassembled WGS sequence"/>
</dbReference>
<dbReference type="AlphaFoldDB" id="A0A426XEW0"/>
<sequence length="107" mass="11504">MQRANCVRLRITQPTPLVERGARVRVGHQALFGHFKKGSHLGGYVSRNLTFGHPCHVGVTKLASCTCPCSWLVLHVGPVNPHVPEAPTAVRFSGVPRGLRASGIPPP</sequence>
<organism evidence="1 2">
    <name type="scientific">Ensete ventricosum</name>
    <name type="common">Abyssinian banana</name>
    <name type="synonym">Musa ensete</name>
    <dbReference type="NCBI Taxonomy" id="4639"/>
    <lineage>
        <taxon>Eukaryota</taxon>
        <taxon>Viridiplantae</taxon>
        <taxon>Streptophyta</taxon>
        <taxon>Embryophyta</taxon>
        <taxon>Tracheophyta</taxon>
        <taxon>Spermatophyta</taxon>
        <taxon>Magnoliopsida</taxon>
        <taxon>Liliopsida</taxon>
        <taxon>Zingiberales</taxon>
        <taxon>Musaceae</taxon>
        <taxon>Ensete</taxon>
    </lineage>
</organism>
<protein>
    <submittedName>
        <fullName evidence="1">Uncharacterized protein</fullName>
    </submittedName>
</protein>
<evidence type="ECO:0000313" key="2">
    <source>
        <dbReference type="Proteomes" id="UP000287651"/>
    </source>
</evidence>
<name>A0A426XEW0_ENSVE</name>
<reference evidence="1 2" key="1">
    <citation type="journal article" date="2014" name="Agronomy (Basel)">
        <title>A Draft Genome Sequence for Ensete ventricosum, the Drought-Tolerant Tree Against Hunger.</title>
        <authorList>
            <person name="Harrison J."/>
            <person name="Moore K.A."/>
            <person name="Paszkiewicz K."/>
            <person name="Jones T."/>
            <person name="Grant M."/>
            <person name="Ambacheew D."/>
            <person name="Muzemil S."/>
            <person name="Studholme D.J."/>
        </authorList>
    </citation>
    <scope>NUCLEOTIDE SEQUENCE [LARGE SCALE GENOMIC DNA]</scope>
</reference>
<evidence type="ECO:0000313" key="1">
    <source>
        <dbReference type="EMBL" id="RRT37993.1"/>
    </source>
</evidence>
<comment type="caution">
    <text evidence="1">The sequence shown here is derived from an EMBL/GenBank/DDBJ whole genome shotgun (WGS) entry which is preliminary data.</text>
</comment>
<gene>
    <name evidence="1" type="ORF">B296_00053927</name>
</gene>
<accession>A0A426XEW0</accession>
<dbReference type="EMBL" id="AMZH03021653">
    <property type="protein sequence ID" value="RRT37993.1"/>
    <property type="molecule type" value="Genomic_DNA"/>
</dbReference>